<sequence length="151" mass="17067">MIIDKLSDLHRYAPALPALKTVCTILESGVLKNQSFGSYKTDNPAVRYNLFTYHTEKTESDIYEIHRKEVDVQILLSGFERMDIASKDGLETVQEYDPAKEAMFLKGRRQVSYHADTTTFALFFPGEPHAPNLVDGKPAEVVKVVFKILVS</sequence>
<dbReference type="InterPro" id="IPR037012">
    <property type="entry name" value="NanQ/TabA/YiaL_sf"/>
</dbReference>
<gene>
    <name evidence="1" type="primary">yhcH_2</name>
    <name evidence="1" type="ORF">SDC9_68072</name>
</gene>
<protein>
    <recommendedName>
        <fullName evidence="2">Toxin-antitoxin biofilm protein TabA</fullName>
    </recommendedName>
</protein>
<proteinExistence type="predicted"/>
<organism evidence="1">
    <name type="scientific">bioreactor metagenome</name>
    <dbReference type="NCBI Taxonomy" id="1076179"/>
    <lineage>
        <taxon>unclassified sequences</taxon>
        <taxon>metagenomes</taxon>
        <taxon>ecological metagenomes</taxon>
    </lineage>
</organism>
<dbReference type="AlphaFoldDB" id="A0A644Y0S1"/>
<accession>A0A644Y0S1</accession>
<dbReference type="PANTHER" id="PTHR34986">
    <property type="entry name" value="EVOLVED BETA-GALACTOSIDASE SUBUNIT BETA"/>
    <property type="match status" value="1"/>
</dbReference>
<dbReference type="GO" id="GO:0005829">
    <property type="term" value="C:cytosol"/>
    <property type="evidence" value="ECO:0007669"/>
    <property type="project" value="TreeGrafter"/>
</dbReference>
<dbReference type="InterPro" id="IPR004375">
    <property type="entry name" value="NanQ/TabA/YiaL"/>
</dbReference>
<dbReference type="NCBIfam" id="TIGR00022">
    <property type="entry name" value="YhcH/YjgK/YiaL family protein"/>
    <property type="match status" value="1"/>
</dbReference>
<dbReference type="SUPFAM" id="SSF51197">
    <property type="entry name" value="Clavaminate synthase-like"/>
    <property type="match status" value="1"/>
</dbReference>
<dbReference type="PANTHER" id="PTHR34986:SF1">
    <property type="entry name" value="PROTEIN YIAL"/>
    <property type="match status" value="1"/>
</dbReference>
<comment type="caution">
    <text evidence="1">The sequence shown here is derived from an EMBL/GenBank/DDBJ whole genome shotgun (WGS) entry which is preliminary data.</text>
</comment>
<evidence type="ECO:0000313" key="1">
    <source>
        <dbReference type="EMBL" id="MPM21628.1"/>
    </source>
</evidence>
<dbReference type="EMBL" id="VSSQ01003630">
    <property type="protein sequence ID" value="MPM21628.1"/>
    <property type="molecule type" value="Genomic_DNA"/>
</dbReference>
<reference evidence="1" key="1">
    <citation type="submission" date="2019-08" db="EMBL/GenBank/DDBJ databases">
        <authorList>
            <person name="Kucharzyk K."/>
            <person name="Murdoch R.W."/>
            <person name="Higgins S."/>
            <person name="Loffler F."/>
        </authorList>
    </citation>
    <scope>NUCLEOTIDE SEQUENCE</scope>
</reference>
<name>A0A644Y0S1_9ZZZZ</name>
<dbReference type="Pfam" id="PF04074">
    <property type="entry name" value="DUF386"/>
    <property type="match status" value="1"/>
</dbReference>
<evidence type="ECO:0008006" key="2">
    <source>
        <dbReference type="Google" id="ProtNLM"/>
    </source>
</evidence>
<dbReference type="Gene3D" id="2.60.120.370">
    <property type="entry name" value="YhcH/YjgK/YiaL"/>
    <property type="match status" value="1"/>
</dbReference>